<dbReference type="GO" id="GO:0006621">
    <property type="term" value="P:protein retention in ER lumen"/>
    <property type="evidence" value="ECO:0007669"/>
    <property type="project" value="InterPro"/>
</dbReference>
<evidence type="ECO:0000256" key="3">
    <source>
        <dbReference type="ARBA" id="ARBA00022448"/>
    </source>
</evidence>
<name>A0A9N9TMX8_PHYSR</name>
<keyword evidence="6" id="KW-0931">ER-Golgi transport</keyword>
<dbReference type="PRINTS" id="PR00660">
    <property type="entry name" value="ERLUMENR"/>
</dbReference>
<keyword evidence="10" id="KW-0675">Receptor</keyword>
<evidence type="ECO:0000256" key="1">
    <source>
        <dbReference type="ARBA" id="ARBA00004477"/>
    </source>
</evidence>
<evidence type="ECO:0000256" key="5">
    <source>
        <dbReference type="ARBA" id="ARBA00022824"/>
    </source>
</evidence>
<keyword evidence="3" id="KW-0813">Transport</keyword>
<keyword evidence="5" id="KW-0256">Endoplasmic reticulum</keyword>
<evidence type="ECO:0000256" key="4">
    <source>
        <dbReference type="ARBA" id="ARBA00022692"/>
    </source>
</evidence>
<evidence type="ECO:0000256" key="2">
    <source>
        <dbReference type="ARBA" id="ARBA00010120"/>
    </source>
</evidence>
<evidence type="ECO:0000256" key="8">
    <source>
        <dbReference type="ARBA" id="ARBA00022989"/>
    </source>
</evidence>
<gene>
    <name evidence="12" type="ORF">PHYEVI_LOCUS5730</name>
</gene>
<dbReference type="InterPro" id="IPR000133">
    <property type="entry name" value="ER_ret_rcpt"/>
</dbReference>
<evidence type="ECO:0000256" key="9">
    <source>
        <dbReference type="ARBA" id="ARBA00023136"/>
    </source>
</evidence>
<evidence type="ECO:0000256" key="7">
    <source>
        <dbReference type="ARBA" id="ARBA00022927"/>
    </source>
</evidence>
<evidence type="ECO:0000256" key="11">
    <source>
        <dbReference type="SAM" id="Phobius"/>
    </source>
</evidence>
<keyword evidence="8 11" id="KW-1133">Transmembrane helix</keyword>
<dbReference type="GO" id="GO:0046923">
    <property type="term" value="F:ER retention sequence binding"/>
    <property type="evidence" value="ECO:0007669"/>
    <property type="project" value="InterPro"/>
</dbReference>
<feature type="transmembrane region" description="Helical" evidence="11">
    <location>
        <begin position="179"/>
        <end position="201"/>
    </location>
</feature>
<dbReference type="Proteomes" id="UP001153712">
    <property type="component" value="Chromosome 2"/>
</dbReference>
<dbReference type="GO" id="GO:0015031">
    <property type="term" value="P:protein transport"/>
    <property type="evidence" value="ECO:0007669"/>
    <property type="project" value="UniProtKB-KW"/>
</dbReference>
<dbReference type="EMBL" id="OU900095">
    <property type="protein sequence ID" value="CAG9859356.1"/>
    <property type="molecule type" value="Genomic_DNA"/>
</dbReference>
<keyword evidence="7" id="KW-0653">Protein transport</keyword>
<organism evidence="12 13">
    <name type="scientific">Phyllotreta striolata</name>
    <name type="common">Striped flea beetle</name>
    <name type="synonym">Crioceris striolata</name>
    <dbReference type="NCBI Taxonomy" id="444603"/>
    <lineage>
        <taxon>Eukaryota</taxon>
        <taxon>Metazoa</taxon>
        <taxon>Ecdysozoa</taxon>
        <taxon>Arthropoda</taxon>
        <taxon>Hexapoda</taxon>
        <taxon>Insecta</taxon>
        <taxon>Pterygota</taxon>
        <taxon>Neoptera</taxon>
        <taxon>Endopterygota</taxon>
        <taxon>Coleoptera</taxon>
        <taxon>Polyphaga</taxon>
        <taxon>Cucujiformia</taxon>
        <taxon>Chrysomeloidea</taxon>
        <taxon>Chrysomelidae</taxon>
        <taxon>Galerucinae</taxon>
        <taxon>Alticini</taxon>
        <taxon>Phyllotreta</taxon>
    </lineage>
</organism>
<accession>A0A9N9TMX8</accession>
<evidence type="ECO:0000256" key="10">
    <source>
        <dbReference type="ARBA" id="ARBA00023170"/>
    </source>
</evidence>
<evidence type="ECO:0000256" key="6">
    <source>
        <dbReference type="ARBA" id="ARBA00022892"/>
    </source>
</evidence>
<keyword evidence="13" id="KW-1185">Reference proteome</keyword>
<reference evidence="12" key="1">
    <citation type="submission" date="2022-01" db="EMBL/GenBank/DDBJ databases">
        <authorList>
            <person name="King R."/>
        </authorList>
    </citation>
    <scope>NUCLEOTIDE SEQUENCE</scope>
</reference>
<dbReference type="AlphaFoldDB" id="A0A9N9TMX8"/>
<keyword evidence="4 11" id="KW-0812">Transmembrane</keyword>
<evidence type="ECO:0000313" key="12">
    <source>
        <dbReference type="EMBL" id="CAG9859356.1"/>
    </source>
</evidence>
<evidence type="ECO:0000313" key="13">
    <source>
        <dbReference type="Proteomes" id="UP001153712"/>
    </source>
</evidence>
<proteinExistence type="inferred from homology"/>
<dbReference type="OrthoDB" id="6699919at2759"/>
<dbReference type="GO" id="GO:0005789">
    <property type="term" value="C:endoplasmic reticulum membrane"/>
    <property type="evidence" value="ECO:0007669"/>
    <property type="project" value="UniProtKB-SubCell"/>
</dbReference>
<dbReference type="GO" id="GO:0016192">
    <property type="term" value="P:vesicle-mediated transport"/>
    <property type="evidence" value="ECO:0007669"/>
    <property type="project" value="UniProtKB-KW"/>
</dbReference>
<protein>
    <submittedName>
        <fullName evidence="12">Uncharacterized protein</fullName>
    </submittedName>
</protein>
<feature type="transmembrane region" description="Helical" evidence="11">
    <location>
        <begin position="149"/>
        <end position="167"/>
    </location>
</feature>
<sequence length="258" mass="29082">MMMISFRIAGDSWLAFALLFLPVSIILRNSYAGVSQRTQLLLSMVFITRYVDLYLNFQYLSNYYIVTGILFIITTSVTFLMGYWWNDIDKKDTYKSELLIFGAMVAAIFNAPTSQSTEILKAFSEYLESVAIAPQVFLILSTKQITKAMVVYMLSMVVYITFYFIHWMHRYNTEGYFDAIADVSAMIFIGIYGVASLLMACRGVTLSSDGKSTSSLKSRVTLFSISGQLCYNGGGKDIVPLVKDKELVRGDKTILEGF</sequence>
<feature type="transmembrane region" description="Helical" evidence="11">
    <location>
        <begin position="63"/>
        <end position="85"/>
    </location>
</feature>
<dbReference type="PANTHER" id="PTHR10585">
    <property type="entry name" value="ER LUMEN PROTEIN RETAINING RECEPTOR"/>
    <property type="match status" value="1"/>
</dbReference>
<comment type="subcellular location">
    <subcellularLocation>
        <location evidence="1">Endoplasmic reticulum membrane</location>
        <topology evidence="1">Multi-pass membrane protein</topology>
    </subcellularLocation>
</comment>
<dbReference type="Pfam" id="PF00810">
    <property type="entry name" value="ER_lumen_recept"/>
    <property type="match status" value="1"/>
</dbReference>
<keyword evidence="9 11" id="KW-0472">Membrane</keyword>
<comment type="similarity">
    <text evidence="2">Belongs to the ERD2 family.</text>
</comment>